<dbReference type="STRING" id="449447.MAE_09390"/>
<dbReference type="EMBL" id="AP009552">
    <property type="protein sequence ID" value="BAG00761.1"/>
    <property type="molecule type" value="Genomic_DNA"/>
</dbReference>
<name>B0JRL1_MICAN</name>
<gene>
    <name evidence="1" type="ordered locus">MAE_09390</name>
</gene>
<reference evidence="1 2" key="1">
    <citation type="journal article" date="2007" name="DNA Res.">
        <title>Complete genomic structure of the bloom-forming toxic cyanobacterium Microcystis aeruginosa NIES-843.</title>
        <authorList>
            <person name="Kaneko T."/>
            <person name="Nakajima N."/>
            <person name="Okamoto S."/>
            <person name="Suzuki I."/>
            <person name="Tanabe Y."/>
            <person name="Tamaoki M."/>
            <person name="Nakamura Y."/>
            <person name="Kasai F."/>
            <person name="Watanabe A."/>
            <person name="Kawashima K."/>
            <person name="Kishida Y."/>
            <person name="Ono A."/>
            <person name="Shimizu Y."/>
            <person name="Takahashi C."/>
            <person name="Minami C."/>
            <person name="Fujishiro T."/>
            <person name="Kohara M."/>
            <person name="Katoh M."/>
            <person name="Nakazaki N."/>
            <person name="Nakayama S."/>
            <person name="Yamada M."/>
            <person name="Tabata S."/>
            <person name="Watanabe M.M."/>
        </authorList>
    </citation>
    <scope>NUCLEOTIDE SEQUENCE [LARGE SCALE GENOMIC DNA]</scope>
    <source>
        <strain evidence="2">NIES-843 / IAM M-247</strain>
    </source>
</reference>
<protein>
    <submittedName>
        <fullName evidence="1">Uncharacterized protein</fullName>
    </submittedName>
</protein>
<keyword evidence="2" id="KW-1185">Reference proteome</keyword>
<organism evidence="1 2">
    <name type="scientific">Microcystis aeruginosa (strain NIES-843 / IAM M-2473)</name>
    <dbReference type="NCBI Taxonomy" id="449447"/>
    <lineage>
        <taxon>Bacteria</taxon>
        <taxon>Bacillati</taxon>
        <taxon>Cyanobacteriota</taxon>
        <taxon>Cyanophyceae</taxon>
        <taxon>Oscillatoriophycideae</taxon>
        <taxon>Chroococcales</taxon>
        <taxon>Microcystaceae</taxon>
        <taxon>Microcystis</taxon>
    </lineage>
</organism>
<dbReference type="AlphaFoldDB" id="B0JRL1"/>
<dbReference type="Proteomes" id="UP000001510">
    <property type="component" value="Chromosome"/>
</dbReference>
<dbReference type="PaxDb" id="449447-MAE_09390"/>
<evidence type="ECO:0000313" key="1">
    <source>
        <dbReference type="EMBL" id="BAG00761.1"/>
    </source>
</evidence>
<dbReference type="EnsemblBacteria" id="BAG00761">
    <property type="protein sequence ID" value="BAG00761"/>
    <property type="gene ID" value="MAE_09390"/>
</dbReference>
<accession>B0JRL1</accession>
<dbReference type="KEGG" id="mar:MAE_09390"/>
<dbReference type="HOGENOM" id="CLU_2735530_0_0_3"/>
<proteinExistence type="predicted"/>
<sequence>MTITNFILTFGRNCYRFLSYQLFQRSALNYFSLIIGLLNCLFSGRFNNPDFIRIFSTLLGIPSNVIWDKVK</sequence>
<evidence type="ECO:0000313" key="2">
    <source>
        <dbReference type="Proteomes" id="UP000001510"/>
    </source>
</evidence>